<keyword evidence="1" id="KW-0472">Membrane</keyword>
<accession>A0A939BS07</accession>
<organism evidence="2 3">
    <name type="scientific">Halanaerobacter jeridensis</name>
    <dbReference type="NCBI Taxonomy" id="706427"/>
    <lineage>
        <taxon>Bacteria</taxon>
        <taxon>Bacillati</taxon>
        <taxon>Bacillota</taxon>
        <taxon>Clostridia</taxon>
        <taxon>Halanaerobiales</taxon>
        <taxon>Halobacteroidaceae</taxon>
        <taxon>Halanaerobacter</taxon>
    </lineage>
</organism>
<dbReference type="RefSeq" id="WP_204701375.1">
    <property type="nucleotide sequence ID" value="NZ_JAFBDQ010000006.1"/>
</dbReference>
<keyword evidence="1" id="KW-0812">Transmembrane</keyword>
<dbReference type="EMBL" id="JAFBDQ010000006">
    <property type="protein sequence ID" value="MBM7556596.1"/>
    <property type="molecule type" value="Genomic_DNA"/>
</dbReference>
<comment type="caution">
    <text evidence="2">The sequence shown here is derived from an EMBL/GenBank/DDBJ whole genome shotgun (WGS) entry which is preliminary data.</text>
</comment>
<evidence type="ECO:0000313" key="3">
    <source>
        <dbReference type="Proteomes" id="UP000774000"/>
    </source>
</evidence>
<sequence length="394" mass="43618">MGWLKFTVINIILVLIYLVVATGLLNSPEPGFVYDFKEKLKFNEVITTNSNAVVVVGTVKGETYEDGRDAFVAKINTSGEILWSHSFGGTGDDEFYNIQQTADGFILVGSNAEALDLSTDAYVVKIDKSGAKEWEKKFDNQFASVFYDLIVNAEDNIVLVGEIEYLTAEDDLNTNAYVVEVNSQGQKQWTEKFGGSNFTSAQAIISSGVKDYYIAGHTNQQAGQKAWLLKLKDRKQEWSKNYFSQGSSSLYDLELLENGHLIAVGEANDEHSSAYVVQLNQSGEKRWEKLIQDKKSSYSVFYTAEEISAGQIALGGVISVPLKFGNLNSISYKDVVYSVIINNQGQKIKAKKFAEKKSGALKGSTKINPGQIVYVGNLSQYEVDAHGYMLMLTY</sequence>
<dbReference type="SUPFAM" id="SSF50998">
    <property type="entry name" value="Quinoprotein alcohol dehydrogenase-like"/>
    <property type="match status" value="1"/>
</dbReference>
<evidence type="ECO:0000256" key="1">
    <source>
        <dbReference type="SAM" id="Phobius"/>
    </source>
</evidence>
<dbReference type="InterPro" id="IPR015943">
    <property type="entry name" value="WD40/YVTN_repeat-like_dom_sf"/>
</dbReference>
<name>A0A939BS07_9FIRM</name>
<dbReference type="AlphaFoldDB" id="A0A939BS07"/>
<reference evidence="2" key="1">
    <citation type="submission" date="2021-01" db="EMBL/GenBank/DDBJ databases">
        <title>Genomic Encyclopedia of Type Strains, Phase IV (KMG-IV): sequencing the most valuable type-strain genomes for metagenomic binning, comparative biology and taxonomic classification.</title>
        <authorList>
            <person name="Goeker M."/>
        </authorList>
    </citation>
    <scope>NUCLEOTIDE SEQUENCE</scope>
    <source>
        <strain evidence="2">DSM 23230</strain>
    </source>
</reference>
<dbReference type="PANTHER" id="PTHR42754:SF1">
    <property type="entry name" value="LIPOPROTEIN"/>
    <property type="match status" value="1"/>
</dbReference>
<dbReference type="Gene3D" id="2.130.10.10">
    <property type="entry name" value="YVTN repeat-like/Quinoprotein amine dehydrogenase"/>
    <property type="match status" value="1"/>
</dbReference>
<feature type="transmembrane region" description="Helical" evidence="1">
    <location>
        <begin position="6"/>
        <end position="25"/>
    </location>
</feature>
<keyword evidence="3" id="KW-1185">Reference proteome</keyword>
<evidence type="ECO:0000313" key="2">
    <source>
        <dbReference type="EMBL" id="MBM7556596.1"/>
    </source>
</evidence>
<gene>
    <name evidence="2" type="ORF">JOC47_001447</name>
</gene>
<dbReference type="InterPro" id="IPR011047">
    <property type="entry name" value="Quinoprotein_ADH-like_sf"/>
</dbReference>
<keyword evidence="1" id="KW-1133">Transmembrane helix</keyword>
<protein>
    <submittedName>
        <fullName evidence="2">Uncharacterized protein</fullName>
    </submittedName>
</protein>
<proteinExistence type="predicted"/>
<dbReference type="Proteomes" id="UP000774000">
    <property type="component" value="Unassembled WGS sequence"/>
</dbReference>
<dbReference type="PANTHER" id="PTHR42754">
    <property type="entry name" value="ENDOGLUCANASE"/>
    <property type="match status" value="1"/>
</dbReference>